<evidence type="ECO:0000256" key="1">
    <source>
        <dbReference type="SAM" id="Coils"/>
    </source>
</evidence>
<dbReference type="EMBL" id="CADEPM010000001">
    <property type="protein sequence ID" value="CAB3398263.1"/>
    <property type="molecule type" value="Genomic_DNA"/>
</dbReference>
<dbReference type="Proteomes" id="UP000494206">
    <property type="component" value="Unassembled WGS sequence"/>
</dbReference>
<proteinExistence type="predicted"/>
<feature type="coiled-coil region" evidence="1">
    <location>
        <begin position="116"/>
        <end position="164"/>
    </location>
</feature>
<keyword evidence="1" id="KW-0175">Coiled coil</keyword>
<evidence type="ECO:0000313" key="3">
    <source>
        <dbReference type="EMBL" id="CAB3398263.1"/>
    </source>
</evidence>
<keyword evidence="5" id="KW-1185">Reference proteome</keyword>
<feature type="region of interest" description="Disordered" evidence="2">
    <location>
        <begin position="76"/>
        <end position="98"/>
    </location>
</feature>
<organism evidence="3 5">
    <name type="scientific">Caenorhabditis bovis</name>
    <dbReference type="NCBI Taxonomy" id="2654633"/>
    <lineage>
        <taxon>Eukaryota</taxon>
        <taxon>Metazoa</taxon>
        <taxon>Ecdysozoa</taxon>
        <taxon>Nematoda</taxon>
        <taxon>Chromadorea</taxon>
        <taxon>Rhabditida</taxon>
        <taxon>Rhabditina</taxon>
        <taxon>Rhabditomorpha</taxon>
        <taxon>Rhabditoidea</taxon>
        <taxon>Rhabditidae</taxon>
        <taxon>Peloderinae</taxon>
        <taxon>Caenorhabditis</taxon>
    </lineage>
</organism>
<comment type="caution">
    <text evidence="3">The sequence shown here is derived from an EMBL/GenBank/DDBJ whole genome shotgun (WGS) entry which is preliminary data.</text>
</comment>
<accession>A0A8S1EDS6</accession>
<evidence type="ECO:0000256" key="2">
    <source>
        <dbReference type="SAM" id="MobiDB-lite"/>
    </source>
</evidence>
<evidence type="ECO:0000313" key="4">
    <source>
        <dbReference type="EMBL" id="CAB3398264.1"/>
    </source>
</evidence>
<name>A0A8S1EDS6_9PELO</name>
<reference evidence="3 5" key="1">
    <citation type="submission" date="2020-04" db="EMBL/GenBank/DDBJ databases">
        <authorList>
            <person name="Laetsch R D."/>
            <person name="Stevens L."/>
            <person name="Kumar S."/>
            <person name="Blaxter L. M."/>
        </authorList>
    </citation>
    <scope>NUCLEOTIDE SEQUENCE [LARGE SCALE GENOMIC DNA]</scope>
</reference>
<protein>
    <submittedName>
        <fullName evidence="3">Uncharacterized protein</fullName>
    </submittedName>
</protein>
<feature type="coiled-coil region" evidence="1">
    <location>
        <begin position="200"/>
        <end position="241"/>
    </location>
</feature>
<dbReference type="EMBL" id="CADEPM010000001">
    <property type="protein sequence ID" value="CAB3398264.1"/>
    <property type="molecule type" value="Genomic_DNA"/>
</dbReference>
<gene>
    <name evidence="3" type="ORF">CBOVIS_LOCUS1554</name>
    <name evidence="4" type="ORF">CBOVIS_LOCUS1555</name>
</gene>
<sequence length="245" mass="28110">MSSSDSCKSSSFEHLSMDDEFAGTDSSTVLCREVNGFCIDNENWHIRLEELGNLCSTSEQFEEQFKRLCNQIAMDGSSNNGKENVDETESDVESVRNGPNDPRVLLKVDKIVARLEQRRKARIAKYEAQIAALEDSNRRLKTKVESLEEQLQRSDQKMEVTNRMVQFASGNIRKNTYNEEIRLKAIESIVNAAFEEVVELRVNEINREDLSEKVASLERDNAEMQKKIDSLEGRLKNLEEFLSLY</sequence>
<evidence type="ECO:0000313" key="5">
    <source>
        <dbReference type="Proteomes" id="UP000494206"/>
    </source>
</evidence>
<dbReference type="AlphaFoldDB" id="A0A8S1EDS6"/>